<keyword evidence="11" id="KW-1185">Reference proteome</keyword>
<keyword evidence="4" id="KW-0249">Electron transport</keyword>
<feature type="transmembrane region" description="Helical" evidence="7">
    <location>
        <begin position="199"/>
        <end position="217"/>
    </location>
</feature>
<evidence type="ECO:0000256" key="7">
    <source>
        <dbReference type="SAM" id="Phobius"/>
    </source>
</evidence>
<keyword evidence="5 7" id="KW-1133">Transmembrane helix</keyword>
<dbReference type="OrthoDB" id="19261at2759"/>
<feature type="signal peptide" evidence="8">
    <location>
        <begin position="1"/>
        <end position="24"/>
    </location>
</feature>
<dbReference type="EMBL" id="ML996093">
    <property type="protein sequence ID" value="KAF2148325.1"/>
    <property type="molecule type" value="Genomic_DNA"/>
</dbReference>
<feature type="transmembrane region" description="Helical" evidence="7">
    <location>
        <begin position="136"/>
        <end position="157"/>
    </location>
</feature>
<comment type="caution">
    <text evidence="10">The sequence shown here is derived from an EMBL/GenBank/DDBJ whole genome shotgun (WGS) entry which is preliminary data.</text>
</comment>
<organism evidence="10 11">
    <name type="scientific">Myriangium duriaei CBS 260.36</name>
    <dbReference type="NCBI Taxonomy" id="1168546"/>
    <lineage>
        <taxon>Eukaryota</taxon>
        <taxon>Fungi</taxon>
        <taxon>Dikarya</taxon>
        <taxon>Ascomycota</taxon>
        <taxon>Pezizomycotina</taxon>
        <taxon>Dothideomycetes</taxon>
        <taxon>Dothideomycetidae</taxon>
        <taxon>Myriangiales</taxon>
        <taxon>Myriangiaceae</taxon>
        <taxon>Myriangium</taxon>
    </lineage>
</organism>
<evidence type="ECO:0000256" key="8">
    <source>
        <dbReference type="SAM" id="SignalP"/>
    </source>
</evidence>
<evidence type="ECO:0000256" key="4">
    <source>
        <dbReference type="ARBA" id="ARBA00022982"/>
    </source>
</evidence>
<dbReference type="PANTHER" id="PTHR47797:SF1">
    <property type="entry name" value="CYTOCHROME B561 DOMAIN-CONTAINING PROTEIN-RELATED"/>
    <property type="match status" value="1"/>
</dbReference>
<evidence type="ECO:0000313" key="11">
    <source>
        <dbReference type="Proteomes" id="UP000799439"/>
    </source>
</evidence>
<keyword evidence="8" id="KW-0732">Signal</keyword>
<protein>
    <recommendedName>
        <fullName evidence="9">Cytochrome b561 domain-containing protein</fullName>
    </recommendedName>
</protein>
<feature type="transmembrane region" description="Helical" evidence="7">
    <location>
        <begin position="67"/>
        <end position="87"/>
    </location>
</feature>
<dbReference type="GO" id="GO:0016020">
    <property type="term" value="C:membrane"/>
    <property type="evidence" value="ECO:0007669"/>
    <property type="project" value="UniProtKB-SubCell"/>
</dbReference>
<keyword evidence="6 7" id="KW-0472">Membrane</keyword>
<sequence>MVINREPFCFLVVAFAALATTTSAQGFGNGGFGGFGGSNGGSNGFGGNGSGGFGGSFAEEMKFRLRILLAHGVCMALAFAFMMPLGGAMMRLLKVRGGVWIHGVWQTVAYLLALAGFGMGVWMARERRMLTHAHPIIGIIVIAVLFFQPLGGLIAHLRFKSVGRNFAGLCHRWTGRIFITLGVINGGLGIQLARASSRWVVGYSVTAAIFVSLWWAVSLVDWYRDRRHAVGAPRIKRYSEFDG</sequence>
<feature type="transmembrane region" description="Helical" evidence="7">
    <location>
        <begin position="177"/>
        <end position="193"/>
    </location>
</feature>
<reference evidence="10" key="1">
    <citation type="journal article" date="2020" name="Stud. Mycol.">
        <title>101 Dothideomycetes genomes: a test case for predicting lifestyles and emergence of pathogens.</title>
        <authorList>
            <person name="Haridas S."/>
            <person name="Albert R."/>
            <person name="Binder M."/>
            <person name="Bloem J."/>
            <person name="Labutti K."/>
            <person name="Salamov A."/>
            <person name="Andreopoulos B."/>
            <person name="Baker S."/>
            <person name="Barry K."/>
            <person name="Bills G."/>
            <person name="Bluhm B."/>
            <person name="Cannon C."/>
            <person name="Castanera R."/>
            <person name="Culley D."/>
            <person name="Daum C."/>
            <person name="Ezra D."/>
            <person name="Gonzalez J."/>
            <person name="Henrissat B."/>
            <person name="Kuo A."/>
            <person name="Liang C."/>
            <person name="Lipzen A."/>
            <person name="Lutzoni F."/>
            <person name="Magnuson J."/>
            <person name="Mondo S."/>
            <person name="Nolan M."/>
            <person name="Ohm R."/>
            <person name="Pangilinan J."/>
            <person name="Park H.-J."/>
            <person name="Ramirez L."/>
            <person name="Alfaro M."/>
            <person name="Sun H."/>
            <person name="Tritt A."/>
            <person name="Yoshinaga Y."/>
            <person name="Zwiers L.-H."/>
            <person name="Turgeon B."/>
            <person name="Goodwin S."/>
            <person name="Spatafora J."/>
            <person name="Crous P."/>
            <person name="Grigoriev I."/>
        </authorList>
    </citation>
    <scope>NUCLEOTIDE SEQUENCE</scope>
    <source>
        <strain evidence="10">CBS 260.36</strain>
    </source>
</reference>
<keyword evidence="2" id="KW-0813">Transport</keyword>
<dbReference type="Proteomes" id="UP000799439">
    <property type="component" value="Unassembled WGS sequence"/>
</dbReference>
<feature type="domain" description="Cytochrome b561" evidence="9">
    <location>
        <begin position="70"/>
        <end position="190"/>
    </location>
</feature>
<evidence type="ECO:0000313" key="10">
    <source>
        <dbReference type="EMBL" id="KAF2148325.1"/>
    </source>
</evidence>
<dbReference type="CDD" id="cd08760">
    <property type="entry name" value="Cyt_b561_FRRS1_like"/>
    <property type="match status" value="1"/>
</dbReference>
<dbReference type="SMART" id="SM00665">
    <property type="entry name" value="B561"/>
    <property type="match status" value="1"/>
</dbReference>
<dbReference type="Gene3D" id="1.20.120.1770">
    <property type="match status" value="1"/>
</dbReference>
<feature type="chain" id="PRO_5040494517" description="Cytochrome b561 domain-containing protein" evidence="8">
    <location>
        <begin position="25"/>
        <end position="243"/>
    </location>
</feature>
<evidence type="ECO:0000256" key="5">
    <source>
        <dbReference type="ARBA" id="ARBA00022989"/>
    </source>
</evidence>
<evidence type="ECO:0000256" key="3">
    <source>
        <dbReference type="ARBA" id="ARBA00022692"/>
    </source>
</evidence>
<comment type="subcellular location">
    <subcellularLocation>
        <location evidence="1">Membrane</location>
    </subcellularLocation>
</comment>
<evidence type="ECO:0000259" key="9">
    <source>
        <dbReference type="SMART" id="SM00665"/>
    </source>
</evidence>
<dbReference type="InterPro" id="IPR006593">
    <property type="entry name" value="Cyt_b561/ferric_Rdtase_TM"/>
</dbReference>
<evidence type="ECO:0000256" key="1">
    <source>
        <dbReference type="ARBA" id="ARBA00004370"/>
    </source>
</evidence>
<dbReference type="AlphaFoldDB" id="A0A9P4ITP8"/>
<proteinExistence type="predicted"/>
<gene>
    <name evidence="10" type="ORF">K461DRAFT_324687</name>
</gene>
<dbReference type="PANTHER" id="PTHR47797">
    <property type="entry name" value="DEHYDROGENASE, PUTATIVE (AFU_ORTHOLOGUE AFUA_8G05805)-RELATED"/>
    <property type="match status" value="1"/>
</dbReference>
<feature type="transmembrane region" description="Helical" evidence="7">
    <location>
        <begin position="99"/>
        <end position="124"/>
    </location>
</feature>
<keyword evidence="3 7" id="KW-0812">Transmembrane</keyword>
<name>A0A9P4ITP8_9PEZI</name>
<evidence type="ECO:0000256" key="6">
    <source>
        <dbReference type="ARBA" id="ARBA00023136"/>
    </source>
</evidence>
<evidence type="ECO:0000256" key="2">
    <source>
        <dbReference type="ARBA" id="ARBA00022448"/>
    </source>
</evidence>
<accession>A0A9P4ITP8</accession>